<keyword evidence="3" id="KW-1185">Reference proteome</keyword>
<sequence length="127" mass="14508">MFINGTFLELRHFNHSLSKIDGEDDEGVKRRLLQALRAHAKITTSIRELNKLFQVYAFTMIATIIPSILMTLIMFATRLKSYHEVVVMGFPSLLVVLYGFLGMTVSPARLYDEVTSSSLFVEVFKFL</sequence>
<feature type="transmembrane region" description="Helical" evidence="1">
    <location>
        <begin position="82"/>
        <end position="101"/>
    </location>
</feature>
<dbReference type="EMBL" id="UYSL01007485">
    <property type="protein sequence ID" value="VDL67805.1"/>
    <property type="molecule type" value="Genomic_DNA"/>
</dbReference>
<dbReference type="STRING" id="27835.A0A0N4XNW4"/>
<evidence type="ECO:0000256" key="1">
    <source>
        <dbReference type="SAM" id="Phobius"/>
    </source>
</evidence>
<reference evidence="2 3" key="2">
    <citation type="submission" date="2018-11" db="EMBL/GenBank/DDBJ databases">
        <authorList>
            <consortium name="Pathogen Informatics"/>
        </authorList>
    </citation>
    <scope>NUCLEOTIDE SEQUENCE [LARGE SCALE GENOMIC DNA]</scope>
</reference>
<accession>A0A0N4XNW4</accession>
<keyword evidence="1" id="KW-0472">Membrane</keyword>
<keyword evidence="1" id="KW-0812">Transmembrane</keyword>
<evidence type="ECO:0000313" key="2">
    <source>
        <dbReference type="EMBL" id="VDL67805.1"/>
    </source>
</evidence>
<keyword evidence="1" id="KW-1133">Transmembrane helix</keyword>
<proteinExistence type="predicted"/>
<evidence type="ECO:0000313" key="4">
    <source>
        <dbReference type="WBParaSite" id="NBR_0000421601-mRNA-1"/>
    </source>
</evidence>
<reference evidence="4" key="1">
    <citation type="submission" date="2017-02" db="UniProtKB">
        <authorList>
            <consortium name="WormBaseParasite"/>
        </authorList>
    </citation>
    <scope>IDENTIFICATION</scope>
</reference>
<organism evidence="4">
    <name type="scientific">Nippostrongylus brasiliensis</name>
    <name type="common">Rat hookworm</name>
    <dbReference type="NCBI Taxonomy" id="27835"/>
    <lineage>
        <taxon>Eukaryota</taxon>
        <taxon>Metazoa</taxon>
        <taxon>Ecdysozoa</taxon>
        <taxon>Nematoda</taxon>
        <taxon>Chromadorea</taxon>
        <taxon>Rhabditida</taxon>
        <taxon>Rhabditina</taxon>
        <taxon>Rhabditomorpha</taxon>
        <taxon>Strongyloidea</taxon>
        <taxon>Heligmosomidae</taxon>
        <taxon>Nippostrongylus</taxon>
    </lineage>
</organism>
<gene>
    <name evidence="2" type="ORF">NBR_LOCUS4216</name>
</gene>
<feature type="transmembrane region" description="Helical" evidence="1">
    <location>
        <begin position="55"/>
        <end position="76"/>
    </location>
</feature>
<name>A0A0N4XNW4_NIPBR</name>
<dbReference type="PANTHER" id="PTHR34492">
    <property type="entry name" value="GUSTATORY RECEPTOR FAMILY"/>
    <property type="match status" value="1"/>
</dbReference>
<dbReference type="PANTHER" id="PTHR34492:SF2">
    <property type="entry name" value="G PROTEIN-COUPLED RECEPTOR"/>
    <property type="match status" value="1"/>
</dbReference>
<dbReference type="WBParaSite" id="NBR_0000421601-mRNA-1">
    <property type="protein sequence ID" value="NBR_0000421601-mRNA-1"/>
    <property type="gene ID" value="NBR_0000421601"/>
</dbReference>
<dbReference type="Proteomes" id="UP000271162">
    <property type="component" value="Unassembled WGS sequence"/>
</dbReference>
<evidence type="ECO:0000313" key="3">
    <source>
        <dbReference type="Proteomes" id="UP000271162"/>
    </source>
</evidence>
<dbReference type="AlphaFoldDB" id="A0A0N4XNW4"/>
<protein>
    <submittedName>
        <fullName evidence="4">ABC transmembrane type-1 domain-containing protein</fullName>
    </submittedName>
</protein>